<proteinExistence type="predicted"/>
<comment type="caution">
    <text evidence="1">The sequence shown here is derived from an EMBL/GenBank/DDBJ whole genome shotgun (WGS) entry which is preliminary data.</text>
</comment>
<keyword evidence="2" id="KW-1185">Reference proteome</keyword>
<name>A0ACC1CY27_9NEOP</name>
<dbReference type="EMBL" id="CM034399">
    <property type="protein sequence ID" value="KAJ0176535.1"/>
    <property type="molecule type" value="Genomic_DNA"/>
</dbReference>
<protein>
    <submittedName>
        <fullName evidence="1">Uncharacterized protein</fullName>
    </submittedName>
</protein>
<dbReference type="Proteomes" id="UP000824533">
    <property type="component" value="Linkage Group LG13"/>
</dbReference>
<gene>
    <name evidence="1" type="ORF">K1T71_007714</name>
</gene>
<evidence type="ECO:0000313" key="2">
    <source>
        <dbReference type="Proteomes" id="UP000824533"/>
    </source>
</evidence>
<sequence length="183" mass="20431">MSLEKLISKFKSDSDYKVCVSSYDTPLGKIISVADDYDLYTVAFEDSKNCEKMLITVQKELCCMYIGRKNNVLQRFENELSSYFKGDLNLFKTPLKMLGSDFQKSVWEKLLEVPYGKTQTYSDIAKALGRPASHARAVGAACGANAHVIIIPCHRIVATGSNGGYSCGIERKDKLIQLEKSYT</sequence>
<reference evidence="1 2" key="1">
    <citation type="journal article" date="2021" name="Front. Genet.">
        <title>Chromosome-Level Genome Assembly Reveals Significant Gene Expansion in the Toll and IMD Signaling Pathways of Dendrolimus kikuchii.</title>
        <authorList>
            <person name="Zhou J."/>
            <person name="Wu P."/>
            <person name="Xiong Z."/>
            <person name="Liu N."/>
            <person name="Zhao N."/>
            <person name="Ji M."/>
            <person name="Qiu Y."/>
            <person name="Yang B."/>
        </authorList>
    </citation>
    <scope>NUCLEOTIDE SEQUENCE [LARGE SCALE GENOMIC DNA]</scope>
    <source>
        <strain evidence="1">Ann1</strain>
    </source>
</reference>
<organism evidence="1 2">
    <name type="scientific">Dendrolimus kikuchii</name>
    <dbReference type="NCBI Taxonomy" id="765133"/>
    <lineage>
        <taxon>Eukaryota</taxon>
        <taxon>Metazoa</taxon>
        <taxon>Ecdysozoa</taxon>
        <taxon>Arthropoda</taxon>
        <taxon>Hexapoda</taxon>
        <taxon>Insecta</taxon>
        <taxon>Pterygota</taxon>
        <taxon>Neoptera</taxon>
        <taxon>Endopterygota</taxon>
        <taxon>Lepidoptera</taxon>
        <taxon>Glossata</taxon>
        <taxon>Ditrysia</taxon>
        <taxon>Bombycoidea</taxon>
        <taxon>Lasiocampidae</taxon>
        <taxon>Dendrolimus</taxon>
    </lineage>
</organism>
<accession>A0ACC1CY27</accession>
<evidence type="ECO:0000313" key="1">
    <source>
        <dbReference type="EMBL" id="KAJ0176535.1"/>
    </source>
</evidence>